<dbReference type="Proteomes" id="UP000649617">
    <property type="component" value="Unassembled WGS sequence"/>
</dbReference>
<proteinExistence type="predicted"/>
<organism evidence="2 3">
    <name type="scientific">Symbiodinium pilosum</name>
    <name type="common">Dinoflagellate</name>
    <dbReference type="NCBI Taxonomy" id="2952"/>
    <lineage>
        <taxon>Eukaryota</taxon>
        <taxon>Sar</taxon>
        <taxon>Alveolata</taxon>
        <taxon>Dinophyceae</taxon>
        <taxon>Suessiales</taxon>
        <taxon>Symbiodiniaceae</taxon>
        <taxon>Symbiodinium</taxon>
    </lineage>
</organism>
<feature type="non-terminal residue" evidence="2">
    <location>
        <position position="108"/>
    </location>
</feature>
<accession>A0A812KC80</accession>
<feature type="transmembrane region" description="Helical" evidence="1">
    <location>
        <begin position="79"/>
        <end position="100"/>
    </location>
</feature>
<evidence type="ECO:0000313" key="3">
    <source>
        <dbReference type="Proteomes" id="UP000649617"/>
    </source>
</evidence>
<keyword evidence="3" id="KW-1185">Reference proteome</keyword>
<evidence type="ECO:0000313" key="2">
    <source>
        <dbReference type="EMBL" id="CAE7221701.1"/>
    </source>
</evidence>
<keyword evidence="1" id="KW-1133">Transmembrane helix</keyword>
<protein>
    <submittedName>
        <fullName evidence="2">Uncharacterized protein</fullName>
    </submittedName>
</protein>
<dbReference type="EMBL" id="CAJNIZ010003362">
    <property type="protein sequence ID" value="CAE7221701.1"/>
    <property type="molecule type" value="Genomic_DNA"/>
</dbReference>
<sequence>VIMCSQEPIFWCAGNMDGDFPGSGLFTPYCPEGESHLEIYSVTAGLSMFLYWLLIMDLSIFSMQISAFVLVCGRVLGELALFLTSLGFLILAFATSVSAISHQLPDFS</sequence>
<evidence type="ECO:0000256" key="1">
    <source>
        <dbReference type="SAM" id="Phobius"/>
    </source>
</evidence>
<dbReference type="AlphaFoldDB" id="A0A812KC80"/>
<keyword evidence="1" id="KW-0472">Membrane</keyword>
<dbReference type="OrthoDB" id="429764at2759"/>
<comment type="caution">
    <text evidence="2">The sequence shown here is derived from an EMBL/GenBank/DDBJ whole genome shotgun (WGS) entry which is preliminary data.</text>
</comment>
<reference evidence="2" key="1">
    <citation type="submission" date="2021-02" db="EMBL/GenBank/DDBJ databases">
        <authorList>
            <person name="Dougan E. K."/>
            <person name="Rhodes N."/>
            <person name="Thang M."/>
            <person name="Chan C."/>
        </authorList>
    </citation>
    <scope>NUCLEOTIDE SEQUENCE</scope>
</reference>
<feature type="transmembrane region" description="Helical" evidence="1">
    <location>
        <begin position="49"/>
        <end position="72"/>
    </location>
</feature>
<name>A0A812KC80_SYMPI</name>
<feature type="non-terminal residue" evidence="2">
    <location>
        <position position="1"/>
    </location>
</feature>
<keyword evidence="1" id="KW-0812">Transmembrane</keyword>
<gene>
    <name evidence="2" type="ORF">SPIL2461_LOCUS2951</name>
</gene>